<dbReference type="InterPro" id="IPR037523">
    <property type="entry name" value="VOC_core"/>
</dbReference>
<comment type="caution">
    <text evidence="2">The sequence shown here is derived from an EMBL/GenBank/DDBJ whole genome shotgun (WGS) entry which is preliminary data.</text>
</comment>
<keyword evidence="3" id="KW-1185">Reference proteome</keyword>
<sequence>MLRGLATITFYADDLAAAVDWYVELLGTEPSYRRPGPDGRPAYVQFRIGDHQQELGILDRHFSPHIQLNGPGGAVAFWHVDNLDAAIERLLAMGAKEYEPKTERGEGYVTASAVDPFGNIVGVMHNPHYLAMLR</sequence>
<reference evidence="2" key="1">
    <citation type="submission" date="2021-01" db="EMBL/GenBank/DDBJ databases">
        <title>Whole genome shotgun sequence of Acrocarpospora phusangensis NBRC 108782.</title>
        <authorList>
            <person name="Komaki H."/>
            <person name="Tamura T."/>
        </authorList>
    </citation>
    <scope>NUCLEOTIDE SEQUENCE</scope>
    <source>
        <strain evidence="2">NBRC 108782</strain>
    </source>
</reference>
<evidence type="ECO:0000259" key="1">
    <source>
        <dbReference type="PROSITE" id="PS51819"/>
    </source>
</evidence>
<accession>A0A919QBS4</accession>
<dbReference type="RefSeq" id="WP_204042964.1">
    <property type="nucleotide sequence ID" value="NZ_BOOA01000038.1"/>
</dbReference>
<feature type="domain" description="VOC" evidence="1">
    <location>
        <begin position="4"/>
        <end position="126"/>
    </location>
</feature>
<gene>
    <name evidence="2" type="ORF">Aph01nite_45890</name>
</gene>
<dbReference type="InterPro" id="IPR029068">
    <property type="entry name" value="Glyas_Bleomycin-R_OHBP_Dase"/>
</dbReference>
<evidence type="ECO:0000313" key="3">
    <source>
        <dbReference type="Proteomes" id="UP000640052"/>
    </source>
</evidence>
<dbReference type="AlphaFoldDB" id="A0A919QBS4"/>
<name>A0A919QBS4_9ACTN</name>
<dbReference type="Proteomes" id="UP000640052">
    <property type="component" value="Unassembled WGS sequence"/>
</dbReference>
<dbReference type="InterPro" id="IPR004360">
    <property type="entry name" value="Glyas_Fos-R_dOase_dom"/>
</dbReference>
<protein>
    <submittedName>
        <fullName evidence="2">Glyoxalase</fullName>
    </submittedName>
</protein>
<dbReference type="PROSITE" id="PS51819">
    <property type="entry name" value="VOC"/>
    <property type="match status" value="1"/>
</dbReference>
<proteinExistence type="predicted"/>
<dbReference type="Gene3D" id="3.10.180.10">
    <property type="entry name" value="2,3-Dihydroxybiphenyl 1,2-Dioxygenase, domain 1"/>
    <property type="match status" value="1"/>
</dbReference>
<organism evidence="2 3">
    <name type="scientific">Acrocarpospora phusangensis</name>
    <dbReference type="NCBI Taxonomy" id="1070424"/>
    <lineage>
        <taxon>Bacteria</taxon>
        <taxon>Bacillati</taxon>
        <taxon>Actinomycetota</taxon>
        <taxon>Actinomycetes</taxon>
        <taxon>Streptosporangiales</taxon>
        <taxon>Streptosporangiaceae</taxon>
        <taxon>Acrocarpospora</taxon>
    </lineage>
</organism>
<dbReference type="Pfam" id="PF00903">
    <property type="entry name" value="Glyoxalase"/>
    <property type="match status" value="1"/>
</dbReference>
<dbReference type="SUPFAM" id="SSF54593">
    <property type="entry name" value="Glyoxalase/Bleomycin resistance protein/Dihydroxybiphenyl dioxygenase"/>
    <property type="match status" value="1"/>
</dbReference>
<dbReference type="EMBL" id="BOOA01000038">
    <property type="protein sequence ID" value="GIH26279.1"/>
    <property type="molecule type" value="Genomic_DNA"/>
</dbReference>
<evidence type="ECO:0000313" key="2">
    <source>
        <dbReference type="EMBL" id="GIH26279.1"/>
    </source>
</evidence>